<dbReference type="GeneID" id="18907322"/>
<keyword evidence="3" id="KW-1185">Reference proteome</keyword>
<dbReference type="EMBL" id="JH930478">
    <property type="protein sequence ID" value="EKM50776.1"/>
    <property type="molecule type" value="Genomic_DNA"/>
</dbReference>
<dbReference type="InParanoid" id="K5UM43"/>
<dbReference type="OrthoDB" id="10640782at2759"/>
<dbReference type="Proteomes" id="UP000008370">
    <property type="component" value="Unassembled WGS sequence"/>
</dbReference>
<feature type="compositionally biased region" description="Low complexity" evidence="1">
    <location>
        <begin position="44"/>
        <end position="59"/>
    </location>
</feature>
<organism evidence="2 3">
    <name type="scientific">Phanerochaete carnosa (strain HHB-10118-sp)</name>
    <name type="common">White-rot fungus</name>
    <name type="synonym">Peniophora carnosa</name>
    <dbReference type="NCBI Taxonomy" id="650164"/>
    <lineage>
        <taxon>Eukaryota</taxon>
        <taxon>Fungi</taxon>
        <taxon>Dikarya</taxon>
        <taxon>Basidiomycota</taxon>
        <taxon>Agaricomycotina</taxon>
        <taxon>Agaricomycetes</taxon>
        <taxon>Polyporales</taxon>
        <taxon>Phanerochaetaceae</taxon>
        <taxon>Phanerochaete</taxon>
    </lineage>
</organism>
<feature type="compositionally biased region" description="Pro residues" evidence="1">
    <location>
        <begin position="1"/>
        <end position="16"/>
    </location>
</feature>
<dbReference type="KEGG" id="pco:PHACADRAFT_104579"/>
<dbReference type="RefSeq" id="XP_007401037.1">
    <property type="nucleotide sequence ID" value="XM_007400975.1"/>
</dbReference>
<proteinExistence type="predicted"/>
<reference evidence="2 3" key="1">
    <citation type="journal article" date="2012" name="BMC Genomics">
        <title>Comparative genomics of the white-rot fungi, Phanerochaete carnosa and P. chrysosporium, to elucidate the genetic basis of the distinct wood types they colonize.</title>
        <authorList>
            <person name="Suzuki H."/>
            <person name="MacDonald J."/>
            <person name="Syed K."/>
            <person name="Salamov A."/>
            <person name="Hori C."/>
            <person name="Aerts A."/>
            <person name="Henrissat B."/>
            <person name="Wiebenga A."/>
            <person name="vanKuyk P.A."/>
            <person name="Barry K."/>
            <person name="Lindquist E."/>
            <person name="LaButti K."/>
            <person name="Lapidus A."/>
            <person name="Lucas S."/>
            <person name="Coutinho P."/>
            <person name="Gong Y."/>
            <person name="Samejima M."/>
            <person name="Mahadevan R."/>
            <person name="Abou-Zaid M."/>
            <person name="de Vries R.P."/>
            <person name="Igarashi K."/>
            <person name="Yadav J.S."/>
            <person name="Grigoriev I.V."/>
            <person name="Master E.R."/>
        </authorList>
    </citation>
    <scope>NUCLEOTIDE SEQUENCE [LARGE SCALE GENOMIC DNA]</scope>
    <source>
        <strain evidence="2 3">HHB-10118-sp</strain>
    </source>
</reference>
<evidence type="ECO:0000256" key="1">
    <source>
        <dbReference type="SAM" id="MobiDB-lite"/>
    </source>
</evidence>
<feature type="compositionally biased region" description="Basic and acidic residues" evidence="1">
    <location>
        <begin position="26"/>
        <end position="43"/>
    </location>
</feature>
<dbReference type="AlphaFoldDB" id="K5UM43"/>
<feature type="region of interest" description="Disordered" evidence="1">
    <location>
        <begin position="1"/>
        <end position="82"/>
    </location>
</feature>
<sequence length="291" mass="31451">MPLPLPPRTQSPPLPTKRPRGLWRARCRDTDSTKSGTRSHDALSDVSSDFASSSSRSSVETAFDDDDDDVRSSSSSSKRRRLSGALSDSETLCQLSPSSRALTPDLCYHASLFPTQSLSCLSSHPFCSVFPRMQDKDNKYASINSKAKGKQPSGSDLEDWVNLKELFARASESYEGTLSLDCSPLCCASVLSLQSYHCSGTVFGKICLRCSCRSAGGATWGVRSASCRVSSLSVRSSAFSSQQLRHLREVNGLEALRSADGVCSLPQRAVGGSRARGVPNIRRQADCVIPR</sequence>
<evidence type="ECO:0000313" key="3">
    <source>
        <dbReference type="Proteomes" id="UP000008370"/>
    </source>
</evidence>
<evidence type="ECO:0000313" key="2">
    <source>
        <dbReference type="EMBL" id="EKM50776.1"/>
    </source>
</evidence>
<dbReference type="HOGENOM" id="CLU_956791_0_0_1"/>
<name>K5UM43_PHACS</name>
<gene>
    <name evidence="2" type="ORF">PHACADRAFT_104579</name>
</gene>
<protein>
    <submittedName>
        <fullName evidence="2">Uncharacterized protein</fullName>
    </submittedName>
</protein>
<accession>K5UM43</accession>